<sequence length="117" mass="13507">MPREFNRAERMSYHIQRELSALIARDISDPRLRNLTISDVKISRDLTEATVYFTEQDTLKKEETLAALRKASGFLRKNLASRIRARGVPRLRFVHDQSFDQAIRLLALIDNAVAHDS</sequence>
<name>A0A450WGB9_9GAMM</name>
<dbReference type="PANTHER" id="PTHR33515">
    <property type="entry name" value="RIBOSOME-BINDING FACTOR A, CHLOROPLASTIC-RELATED"/>
    <property type="match status" value="1"/>
</dbReference>
<reference evidence="3" key="1">
    <citation type="submission" date="2019-02" db="EMBL/GenBank/DDBJ databases">
        <authorList>
            <person name="Gruber-Vodicka R. H."/>
            <person name="Seah K. B. B."/>
        </authorList>
    </citation>
    <scope>NUCLEOTIDE SEQUENCE</scope>
    <source>
        <strain evidence="3">BECK_S313</strain>
    </source>
</reference>
<dbReference type="InterPro" id="IPR023799">
    <property type="entry name" value="RbfA_dom_sf"/>
</dbReference>
<evidence type="ECO:0000256" key="1">
    <source>
        <dbReference type="ARBA" id="ARBA00022517"/>
    </source>
</evidence>
<comment type="subcellular location">
    <subcellularLocation>
        <location evidence="2">Cytoplasm</location>
    </subcellularLocation>
</comment>
<dbReference type="Gene3D" id="3.30.300.20">
    <property type="match status" value="1"/>
</dbReference>
<keyword evidence="1 2" id="KW-0690">Ribosome biogenesis</keyword>
<dbReference type="NCBIfam" id="TIGR00082">
    <property type="entry name" value="rbfA"/>
    <property type="match status" value="1"/>
</dbReference>
<dbReference type="PANTHER" id="PTHR33515:SF1">
    <property type="entry name" value="RIBOSOME-BINDING FACTOR A, CHLOROPLASTIC-RELATED"/>
    <property type="match status" value="1"/>
</dbReference>
<dbReference type="InterPro" id="IPR015946">
    <property type="entry name" value="KH_dom-like_a/b"/>
</dbReference>
<dbReference type="InterPro" id="IPR000238">
    <property type="entry name" value="RbfA"/>
</dbReference>
<dbReference type="GO" id="GO:0030490">
    <property type="term" value="P:maturation of SSU-rRNA"/>
    <property type="evidence" value="ECO:0007669"/>
    <property type="project" value="UniProtKB-UniRule"/>
</dbReference>
<gene>
    <name evidence="2" type="primary">rbfA</name>
    <name evidence="3" type="ORF">BECKLPF1236B_GA0070989_108812</name>
</gene>
<comment type="similarity">
    <text evidence="2">Belongs to the RbfA family.</text>
</comment>
<accession>A0A450WGB9</accession>
<dbReference type="GO" id="GO:0005829">
    <property type="term" value="C:cytosol"/>
    <property type="evidence" value="ECO:0007669"/>
    <property type="project" value="TreeGrafter"/>
</dbReference>
<keyword evidence="2" id="KW-0963">Cytoplasm</keyword>
<evidence type="ECO:0000313" key="3">
    <source>
        <dbReference type="EMBL" id="VFK16055.1"/>
    </source>
</evidence>
<dbReference type="HAMAP" id="MF_00003">
    <property type="entry name" value="RbfA"/>
    <property type="match status" value="1"/>
</dbReference>
<comment type="subunit">
    <text evidence="2">Monomer. Binds 30S ribosomal subunits, but not 50S ribosomal subunits or 70S ribosomes.</text>
</comment>
<dbReference type="AlphaFoldDB" id="A0A450WGB9"/>
<dbReference type="SUPFAM" id="SSF89919">
    <property type="entry name" value="Ribosome-binding factor A, RbfA"/>
    <property type="match status" value="1"/>
</dbReference>
<dbReference type="EMBL" id="CAADFK010000088">
    <property type="protein sequence ID" value="VFK16055.1"/>
    <property type="molecule type" value="Genomic_DNA"/>
</dbReference>
<organism evidence="3">
    <name type="scientific">Candidatus Kentrum sp. LPFa</name>
    <dbReference type="NCBI Taxonomy" id="2126335"/>
    <lineage>
        <taxon>Bacteria</taxon>
        <taxon>Pseudomonadati</taxon>
        <taxon>Pseudomonadota</taxon>
        <taxon>Gammaproteobacteria</taxon>
        <taxon>Candidatus Kentrum</taxon>
    </lineage>
</organism>
<dbReference type="GO" id="GO:0043024">
    <property type="term" value="F:ribosomal small subunit binding"/>
    <property type="evidence" value="ECO:0007669"/>
    <property type="project" value="TreeGrafter"/>
</dbReference>
<evidence type="ECO:0000256" key="2">
    <source>
        <dbReference type="HAMAP-Rule" id="MF_00003"/>
    </source>
</evidence>
<proteinExistence type="inferred from homology"/>
<comment type="function">
    <text evidence="2">One of several proteins that assist in the late maturation steps of the functional core of the 30S ribosomal subunit. Associates with free 30S ribosomal subunits (but not with 30S subunits that are part of 70S ribosomes or polysomes). Required for efficient processing of 16S rRNA. May interact with the 5'-terminal helix region of 16S rRNA.</text>
</comment>
<protein>
    <recommendedName>
        <fullName evidence="2">Ribosome-binding factor A</fullName>
    </recommendedName>
</protein>
<dbReference type="Pfam" id="PF02033">
    <property type="entry name" value="RBFA"/>
    <property type="match status" value="1"/>
</dbReference>